<dbReference type="InParanoid" id="F9XGS8"/>
<keyword evidence="3" id="KW-1185">Reference proteome</keyword>
<dbReference type="HOGENOM" id="CLU_1435503_0_0_1"/>
<dbReference type="Proteomes" id="UP000008062">
    <property type="component" value="Chromosome 7"/>
</dbReference>
<evidence type="ECO:0000313" key="3">
    <source>
        <dbReference type="Proteomes" id="UP000008062"/>
    </source>
</evidence>
<name>F9XGS8_ZYMTI</name>
<feature type="region of interest" description="Disordered" evidence="1">
    <location>
        <begin position="1"/>
        <end position="24"/>
    </location>
</feature>
<gene>
    <name evidence="2" type="ORF">MYCGRDRAFT_94701</name>
</gene>
<organism evidence="2 3">
    <name type="scientific">Zymoseptoria tritici (strain CBS 115943 / IPO323)</name>
    <name type="common">Speckled leaf blotch fungus</name>
    <name type="synonym">Septoria tritici</name>
    <dbReference type="NCBI Taxonomy" id="336722"/>
    <lineage>
        <taxon>Eukaryota</taxon>
        <taxon>Fungi</taxon>
        <taxon>Dikarya</taxon>
        <taxon>Ascomycota</taxon>
        <taxon>Pezizomycotina</taxon>
        <taxon>Dothideomycetes</taxon>
        <taxon>Dothideomycetidae</taxon>
        <taxon>Mycosphaerellales</taxon>
        <taxon>Mycosphaerellaceae</taxon>
        <taxon>Zymoseptoria</taxon>
    </lineage>
</organism>
<dbReference type="RefSeq" id="XP_003850838.1">
    <property type="nucleotide sequence ID" value="XM_003850790.1"/>
</dbReference>
<proteinExistence type="predicted"/>
<protein>
    <submittedName>
        <fullName evidence="2">Uncharacterized protein</fullName>
    </submittedName>
</protein>
<evidence type="ECO:0000256" key="1">
    <source>
        <dbReference type="SAM" id="MobiDB-lite"/>
    </source>
</evidence>
<accession>F9XGS8</accession>
<reference evidence="2 3" key="1">
    <citation type="journal article" date="2011" name="PLoS Genet.">
        <title>Finished genome of the fungal wheat pathogen Mycosphaerella graminicola reveals dispensome structure, chromosome plasticity, and stealth pathogenesis.</title>
        <authorList>
            <person name="Goodwin S.B."/>
            <person name="Ben M'barek S."/>
            <person name="Dhillon B."/>
            <person name="Wittenberg A.H.J."/>
            <person name="Crane C.F."/>
            <person name="Hane J.K."/>
            <person name="Foster A.J."/>
            <person name="Van der Lee T.A.J."/>
            <person name="Grimwood J."/>
            <person name="Aerts A."/>
            <person name="Antoniw J."/>
            <person name="Bailey A."/>
            <person name="Bluhm B."/>
            <person name="Bowler J."/>
            <person name="Bristow J."/>
            <person name="van der Burgt A."/>
            <person name="Canto-Canche B."/>
            <person name="Churchill A.C.L."/>
            <person name="Conde-Ferraez L."/>
            <person name="Cools H.J."/>
            <person name="Coutinho P.M."/>
            <person name="Csukai M."/>
            <person name="Dehal P."/>
            <person name="De Wit P."/>
            <person name="Donzelli B."/>
            <person name="van de Geest H.C."/>
            <person name="van Ham R.C.H.J."/>
            <person name="Hammond-Kosack K.E."/>
            <person name="Henrissat B."/>
            <person name="Kilian A."/>
            <person name="Kobayashi A.K."/>
            <person name="Koopmann E."/>
            <person name="Kourmpetis Y."/>
            <person name="Kuzniar A."/>
            <person name="Lindquist E."/>
            <person name="Lombard V."/>
            <person name="Maliepaard C."/>
            <person name="Martins N."/>
            <person name="Mehrabi R."/>
            <person name="Nap J.P.H."/>
            <person name="Ponomarenko A."/>
            <person name="Rudd J.J."/>
            <person name="Salamov A."/>
            <person name="Schmutz J."/>
            <person name="Schouten H.J."/>
            <person name="Shapiro H."/>
            <person name="Stergiopoulos I."/>
            <person name="Torriani S.F.F."/>
            <person name="Tu H."/>
            <person name="de Vries R.P."/>
            <person name="Waalwijk C."/>
            <person name="Ware S.B."/>
            <person name="Wiebenga A."/>
            <person name="Zwiers L.-H."/>
            <person name="Oliver R.P."/>
            <person name="Grigoriev I.V."/>
            <person name="Kema G.H.J."/>
        </authorList>
    </citation>
    <scope>NUCLEOTIDE SEQUENCE [LARGE SCALE GENOMIC DNA]</scope>
    <source>
        <strain evidence="3">CBS 115943 / IPO323</strain>
    </source>
</reference>
<dbReference type="AlphaFoldDB" id="F9XGS8"/>
<dbReference type="EMBL" id="CM001202">
    <property type="protein sequence ID" value="EGP85814.1"/>
    <property type="molecule type" value="Genomic_DNA"/>
</dbReference>
<dbReference type="GeneID" id="13397746"/>
<dbReference type="KEGG" id="ztr:MYCGRDRAFT_94701"/>
<sequence length="189" mass="20324">MCRRGGRERREESDGAGGSVQVDEGRVRASPAGFHISKQHLISPGDHGSCVSSVVADRVARNNVDVALEEGFFDAAVGKEDADGSIEYLFAGEQFSTDNASSSHEHRHVVCLIWHPAHKHNAAEGFGEAIRKTLVQDGAGAAVVGLEDLHLLSQGHSFFCEFLAEEVEATSHMRGSLDVARCVELDSDE</sequence>
<evidence type="ECO:0000313" key="2">
    <source>
        <dbReference type="EMBL" id="EGP85814.1"/>
    </source>
</evidence>